<dbReference type="GO" id="GO:0000774">
    <property type="term" value="F:adenyl-nucleotide exchange factor activity"/>
    <property type="evidence" value="ECO:0007669"/>
    <property type="project" value="InterPro"/>
</dbReference>
<organism evidence="2 3">
    <name type="scientific">Mytilus coruscus</name>
    <name type="common">Sea mussel</name>
    <dbReference type="NCBI Taxonomy" id="42192"/>
    <lineage>
        <taxon>Eukaryota</taxon>
        <taxon>Metazoa</taxon>
        <taxon>Spiralia</taxon>
        <taxon>Lophotrochozoa</taxon>
        <taxon>Mollusca</taxon>
        <taxon>Bivalvia</taxon>
        <taxon>Autobranchia</taxon>
        <taxon>Pteriomorphia</taxon>
        <taxon>Mytilida</taxon>
        <taxon>Mytiloidea</taxon>
        <taxon>Mytilidae</taxon>
        <taxon>Mytilinae</taxon>
        <taxon>Mytilus</taxon>
    </lineage>
</organism>
<keyword evidence="3" id="KW-1185">Reference proteome</keyword>
<dbReference type="PANTHER" id="PTHR12334:SF6">
    <property type="entry name" value="BAG FAMILY MOLECULAR CHAPERONE REGULATOR 2"/>
    <property type="match status" value="1"/>
</dbReference>
<dbReference type="InterPro" id="IPR037689">
    <property type="entry name" value="BAG2"/>
</dbReference>
<dbReference type="GO" id="GO:0051087">
    <property type="term" value="F:protein-folding chaperone binding"/>
    <property type="evidence" value="ECO:0007669"/>
    <property type="project" value="InterPro"/>
</dbReference>
<accession>A0A6J8DWY4</accession>
<dbReference type="Proteomes" id="UP000507470">
    <property type="component" value="Unassembled WGS sequence"/>
</dbReference>
<proteinExistence type="predicted"/>
<evidence type="ECO:0000256" key="1">
    <source>
        <dbReference type="SAM" id="Coils"/>
    </source>
</evidence>
<keyword evidence="1" id="KW-0175">Coiled coil</keyword>
<sequence>MAAKEKLLSIEYPGFDQRSENSESFLSNLMDDVERRVEKLREQAIAMEQERETILATLQKIQDNDLNLEISTDEKEEIEANAERLICRCLTIEVSITTPRNDLQENALQKINEILQNLKVQMKSGKQSAIEQAKSYLNACSEDGGTVVDYRFQGIILECTADDQKMVRKKLKEMITHYCNFPERNGIL</sequence>
<dbReference type="GO" id="GO:0050821">
    <property type="term" value="P:protein stabilization"/>
    <property type="evidence" value="ECO:0007669"/>
    <property type="project" value="TreeGrafter"/>
</dbReference>
<evidence type="ECO:0000313" key="2">
    <source>
        <dbReference type="EMBL" id="CAC5413094.1"/>
    </source>
</evidence>
<feature type="coiled-coil region" evidence="1">
    <location>
        <begin position="23"/>
        <end position="121"/>
    </location>
</feature>
<dbReference type="AlphaFoldDB" id="A0A6J8DWY4"/>
<dbReference type="PANTHER" id="PTHR12334">
    <property type="entry name" value="BAG FAMILY MOLECULAR CHAPERONE REGULATOR 2"/>
    <property type="match status" value="1"/>
</dbReference>
<name>A0A6J8DWY4_MYTCO</name>
<dbReference type="OrthoDB" id="6284251at2759"/>
<dbReference type="EMBL" id="CACVKT020008119">
    <property type="protein sequence ID" value="CAC5413094.1"/>
    <property type="molecule type" value="Genomic_DNA"/>
</dbReference>
<protein>
    <submittedName>
        <fullName evidence="2">BAG2</fullName>
    </submittedName>
</protein>
<dbReference type="Gene3D" id="1.20.58.890">
    <property type="match status" value="1"/>
</dbReference>
<gene>
    <name evidence="2" type="ORF">MCOR_46033</name>
</gene>
<reference evidence="2 3" key="1">
    <citation type="submission" date="2020-06" db="EMBL/GenBank/DDBJ databases">
        <authorList>
            <person name="Li R."/>
            <person name="Bekaert M."/>
        </authorList>
    </citation>
    <scope>NUCLEOTIDE SEQUENCE [LARGE SCALE GENOMIC DNA]</scope>
    <source>
        <strain evidence="3">wild</strain>
    </source>
</reference>
<evidence type="ECO:0000313" key="3">
    <source>
        <dbReference type="Proteomes" id="UP000507470"/>
    </source>
</evidence>